<dbReference type="EC" id="7.1.1.9" evidence="1"/>
<dbReference type="PROSITE" id="PS50253">
    <property type="entry name" value="COX3"/>
    <property type="match status" value="1"/>
</dbReference>
<evidence type="ECO:0000256" key="2">
    <source>
        <dbReference type="ARBA" id="ARBA00022967"/>
    </source>
</evidence>
<evidence type="ECO:0000256" key="5">
    <source>
        <dbReference type="RuleBase" id="RU003376"/>
    </source>
</evidence>
<dbReference type="Pfam" id="PF00510">
    <property type="entry name" value="COX3"/>
    <property type="match status" value="1"/>
</dbReference>
<feature type="transmembrane region" description="Helical" evidence="6">
    <location>
        <begin position="211"/>
        <end position="233"/>
    </location>
</feature>
<evidence type="ECO:0000259" key="7">
    <source>
        <dbReference type="PROSITE" id="PS50253"/>
    </source>
</evidence>
<feature type="domain" description="Heme-copper oxidase subunit III family profile" evidence="7">
    <location>
        <begin position="4"/>
        <end position="274"/>
    </location>
</feature>
<dbReference type="RefSeq" id="WP_218194433.1">
    <property type="nucleotide sequence ID" value="NZ_CP054597.1"/>
</dbReference>
<evidence type="ECO:0000313" key="11">
    <source>
        <dbReference type="Proteomes" id="UP001059985"/>
    </source>
</evidence>
<dbReference type="GO" id="GO:0004129">
    <property type="term" value="F:cytochrome-c oxidase activity"/>
    <property type="evidence" value="ECO:0007669"/>
    <property type="project" value="UniProtKB-EC"/>
</dbReference>
<name>A0A9Q9F3Z5_9RICK</name>
<keyword evidence="2" id="KW-1278">Translocase</keyword>
<comment type="similarity">
    <text evidence="5">Belongs to the cytochrome c oxidase subunit 3 family.</text>
</comment>
<feature type="transmembrane region" description="Helical" evidence="6">
    <location>
        <begin position="16"/>
        <end position="35"/>
    </location>
</feature>
<feature type="transmembrane region" description="Helical" evidence="6">
    <location>
        <begin position="253"/>
        <end position="272"/>
    </location>
</feature>
<dbReference type="AlphaFoldDB" id="A0A9Q9F3Z5"/>
<dbReference type="GO" id="GO:0005886">
    <property type="term" value="C:plasma membrane"/>
    <property type="evidence" value="ECO:0007669"/>
    <property type="project" value="UniProtKB-SubCell"/>
</dbReference>
<dbReference type="PANTHER" id="PTHR11403:SF7">
    <property type="entry name" value="CYTOCHROME C OXIDASE SUBUNIT 3"/>
    <property type="match status" value="1"/>
</dbReference>
<dbReference type="CDD" id="cd01665">
    <property type="entry name" value="Cyt_c_Oxidase_III"/>
    <property type="match status" value="1"/>
</dbReference>
<dbReference type="Proteomes" id="UP001059822">
    <property type="component" value="Chromosome"/>
</dbReference>
<evidence type="ECO:0000256" key="4">
    <source>
        <dbReference type="ARBA" id="ARBA00031625"/>
    </source>
</evidence>
<feature type="transmembrane region" description="Helical" evidence="6">
    <location>
        <begin position="41"/>
        <end position="60"/>
    </location>
</feature>
<dbReference type="InterPro" id="IPR000298">
    <property type="entry name" value="Cyt_c_oxidase-like_su3"/>
</dbReference>
<organism evidence="8 10">
    <name type="scientific">Neoehrlichia mikurensis</name>
    <dbReference type="NCBI Taxonomy" id="89586"/>
    <lineage>
        <taxon>Bacteria</taxon>
        <taxon>Pseudomonadati</taxon>
        <taxon>Pseudomonadota</taxon>
        <taxon>Alphaproteobacteria</taxon>
        <taxon>Rickettsiales</taxon>
        <taxon>Anaplasmataceae</taxon>
        <taxon>Candidatus Neoehrlichia</taxon>
    </lineage>
</organism>
<keyword evidence="5 6" id="KW-0812">Transmembrane</keyword>
<dbReference type="EMBL" id="CP089285">
    <property type="protein sequence ID" value="UTO56735.1"/>
    <property type="molecule type" value="Genomic_DNA"/>
</dbReference>
<comment type="subcellular location">
    <subcellularLocation>
        <location evidence="5">Cell membrane</location>
        <topology evidence="5">Multi-pass membrane protein</topology>
    </subcellularLocation>
</comment>
<keyword evidence="6" id="KW-1133">Transmembrane helix</keyword>
<proteinExistence type="inferred from homology"/>
<dbReference type="EMBL" id="CP089286">
    <property type="protein sequence ID" value="UTO55820.1"/>
    <property type="molecule type" value="Genomic_DNA"/>
</dbReference>
<dbReference type="InterPro" id="IPR024791">
    <property type="entry name" value="Cyt_c/ubiquinol_Oxase_su3"/>
</dbReference>
<feature type="transmembrane region" description="Helical" evidence="6">
    <location>
        <begin position="136"/>
        <end position="159"/>
    </location>
</feature>
<evidence type="ECO:0000313" key="9">
    <source>
        <dbReference type="EMBL" id="UTO56735.1"/>
    </source>
</evidence>
<dbReference type="InterPro" id="IPR033945">
    <property type="entry name" value="Cyt_c_oxase_su3_dom"/>
</dbReference>
<reference evidence="8" key="1">
    <citation type="journal article" date="2022" name="Microorganisms">
        <title>Assembly and Comparison of Ca. Neoehrlichia mikurensis Genomes.</title>
        <authorList>
            <person name="Azagi T."/>
            <person name="Dirks R.P."/>
            <person name="Yebra-Pimentel E.S."/>
            <person name="Schaap P.J."/>
            <person name="Koehorst J.J."/>
            <person name="Esser H.J."/>
            <person name="Sprong H."/>
        </authorList>
    </citation>
    <scope>NUCLEOTIDE SEQUENCE</scope>
    <source>
        <strain evidence="9">18-2804</strain>
        <strain evidence="8">18-2837</strain>
    </source>
</reference>
<protein>
    <recommendedName>
        <fullName evidence="1">cytochrome-c oxidase</fullName>
        <ecNumber evidence="1">7.1.1.9</ecNumber>
    </recommendedName>
    <alternativeName>
        <fullName evidence="3">Cytochrome aa3 subunit 3</fullName>
    </alternativeName>
    <alternativeName>
        <fullName evidence="4">Cytochrome c oxidase polypeptide III</fullName>
    </alternativeName>
</protein>
<dbReference type="Proteomes" id="UP001059985">
    <property type="component" value="Chromosome"/>
</dbReference>
<keyword evidence="11" id="KW-1185">Reference proteome</keyword>
<evidence type="ECO:0000256" key="6">
    <source>
        <dbReference type="SAM" id="Phobius"/>
    </source>
</evidence>
<feature type="transmembrane region" description="Helical" evidence="6">
    <location>
        <begin position="171"/>
        <end position="191"/>
    </location>
</feature>
<evidence type="ECO:0000313" key="10">
    <source>
        <dbReference type="Proteomes" id="UP001059822"/>
    </source>
</evidence>
<evidence type="ECO:0000313" key="8">
    <source>
        <dbReference type="EMBL" id="UTO55820.1"/>
    </source>
</evidence>
<gene>
    <name evidence="9" type="ORF">LUA81_01995</name>
    <name evidence="8" type="ORF">LUA82_02015</name>
</gene>
<sequence>MKEKKHNYHLVDPSPWPLSFSISVLVTAAGAVGVVHKWDVGIISLAVGIFLTTLTLFNWWKDIISEAIKEQCFTAIVKKGLRLSMAIIILSETMFFAGFFASFFKSWLLPVRIFNNFSPTSYVSWPPANITPLDPWSIPFLNTVILLLSGCTLTWSHYSLINNDVKNASKLLGYTVILGFTFSIFQIIEYYHIDFAFKETGEKAIYSSNFYMLTGFHGIHVIIGTLFLLICWVRSKRNQLLPECHIGFECAVWYWHFVDVIWLLLFFFVYLVSS</sequence>
<evidence type="ECO:0000256" key="3">
    <source>
        <dbReference type="ARBA" id="ARBA00031400"/>
    </source>
</evidence>
<keyword evidence="6" id="KW-0472">Membrane</keyword>
<feature type="transmembrane region" description="Helical" evidence="6">
    <location>
        <begin position="81"/>
        <end position="104"/>
    </location>
</feature>
<accession>A0A9Q9F3Z5</accession>
<dbReference type="GO" id="GO:0019646">
    <property type="term" value="P:aerobic electron transport chain"/>
    <property type="evidence" value="ECO:0007669"/>
    <property type="project" value="InterPro"/>
</dbReference>
<evidence type="ECO:0000256" key="1">
    <source>
        <dbReference type="ARBA" id="ARBA00012949"/>
    </source>
</evidence>
<dbReference type="PANTHER" id="PTHR11403">
    <property type="entry name" value="CYTOCHROME C OXIDASE SUBUNIT III"/>
    <property type="match status" value="1"/>
</dbReference>